<evidence type="ECO:0000313" key="4">
    <source>
        <dbReference type="Proteomes" id="UP000095767"/>
    </source>
</evidence>
<evidence type="ECO:0000313" key="3">
    <source>
        <dbReference type="EMBL" id="OEL29141.1"/>
    </source>
</evidence>
<name>A0A1E5VVI5_9POAL</name>
<dbReference type="AlphaFoldDB" id="A0A1E5VVI5"/>
<keyword evidence="2" id="KW-0812">Transmembrane</keyword>
<comment type="caution">
    <text evidence="3">The sequence shown here is derived from an EMBL/GenBank/DDBJ whole genome shotgun (WGS) entry which is preliminary data.</text>
</comment>
<reference evidence="3 4" key="1">
    <citation type="submission" date="2016-09" db="EMBL/GenBank/DDBJ databases">
        <title>The draft genome of Dichanthelium oligosanthes: A C3 panicoid grass species.</title>
        <authorList>
            <person name="Studer A.J."/>
            <person name="Schnable J.C."/>
            <person name="Brutnell T.P."/>
        </authorList>
    </citation>
    <scope>NUCLEOTIDE SEQUENCE [LARGE SCALE GENOMIC DNA]</scope>
    <source>
        <strain evidence="4">cv. Kellogg 1175</strain>
        <tissue evidence="3">Leaf</tissue>
    </source>
</reference>
<sequence>MGHRVAFLTPRTGEPALRVAVVTPAVSTPPRRASLVTGWPVRNSGEREGAHKVTSHKRGVDEAAGVSLAWVVAMDPVAESNAAVPPPGAVAVTVAAAAPAQGARRAAARPARSPPGARVALATVLFFLGCTAAALAFFAMTLHSADSRILVRFFARNQTASLLLLPLLVVSQELHDLSCDDLLPCCKLTQGQCAPTDEEAAGLRAASVLLLLAASAQVLAAAAALLVPATPLSVFGCALGWLTAYRAMNVVWMLVACHGRVHGALAFHFWFFFAVLLGAQLVGSFAAIR</sequence>
<evidence type="ECO:0000256" key="2">
    <source>
        <dbReference type="SAM" id="Phobius"/>
    </source>
</evidence>
<feature type="transmembrane region" description="Helical" evidence="2">
    <location>
        <begin position="267"/>
        <end position="288"/>
    </location>
</feature>
<proteinExistence type="predicted"/>
<dbReference type="EMBL" id="LWDX02028369">
    <property type="protein sequence ID" value="OEL29141.1"/>
    <property type="molecule type" value="Genomic_DNA"/>
</dbReference>
<accession>A0A1E5VVI5</accession>
<dbReference type="OrthoDB" id="720569at2759"/>
<feature type="region of interest" description="Disordered" evidence="1">
    <location>
        <begin position="32"/>
        <end position="57"/>
    </location>
</feature>
<evidence type="ECO:0000256" key="1">
    <source>
        <dbReference type="SAM" id="MobiDB-lite"/>
    </source>
</evidence>
<dbReference type="Proteomes" id="UP000095767">
    <property type="component" value="Unassembled WGS sequence"/>
</dbReference>
<keyword evidence="2" id="KW-0472">Membrane</keyword>
<keyword evidence="2" id="KW-1133">Transmembrane helix</keyword>
<keyword evidence="4" id="KW-1185">Reference proteome</keyword>
<feature type="transmembrane region" description="Helical" evidence="2">
    <location>
        <begin position="234"/>
        <end position="255"/>
    </location>
</feature>
<feature type="transmembrane region" description="Helical" evidence="2">
    <location>
        <begin position="119"/>
        <end position="140"/>
    </location>
</feature>
<feature type="transmembrane region" description="Helical" evidence="2">
    <location>
        <begin position="205"/>
        <end position="227"/>
    </location>
</feature>
<protein>
    <submittedName>
        <fullName evidence="3">Uncharacterized protein</fullName>
    </submittedName>
</protein>
<gene>
    <name evidence="3" type="ORF">BAE44_0009841</name>
</gene>
<organism evidence="3 4">
    <name type="scientific">Dichanthelium oligosanthes</name>
    <dbReference type="NCBI Taxonomy" id="888268"/>
    <lineage>
        <taxon>Eukaryota</taxon>
        <taxon>Viridiplantae</taxon>
        <taxon>Streptophyta</taxon>
        <taxon>Embryophyta</taxon>
        <taxon>Tracheophyta</taxon>
        <taxon>Spermatophyta</taxon>
        <taxon>Magnoliopsida</taxon>
        <taxon>Liliopsida</taxon>
        <taxon>Poales</taxon>
        <taxon>Poaceae</taxon>
        <taxon>PACMAD clade</taxon>
        <taxon>Panicoideae</taxon>
        <taxon>Panicodae</taxon>
        <taxon>Paniceae</taxon>
        <taxon>Dichantheliinae</taxon>
        <taxon>Dichanthelium</taxon>
    </lineage>
</organism>